<dbReference type="EMBL" id="JAPFFF010000018">
    <property type="protein sequence ID" value="KAK8860748.1"/>
    <property type="molecule type" value="Genomic_DNA"/>
</dbReference>
<evidence type="ECO:0000313" key="2">
    <source>
        <dbReference type="EMBL" id="KAK8860748.1"/>
    </source>
</evidence>
<evidence type="ECO:0000256" key="1">
    <source>
        <dbReference type="SAM" id="Phobius"/>
    </source>
</evidence>
<reference evidence="2 3" key="1">
    <citation type="submission" date="2024-04" db="EMBL/GenBank/DDBJ databases">
        <title>Tritrichomonas musculus Genome.</title>
        <authorList>
            <person name="Alves-Ferreira E."/>
            <person name="Grigg M."/>
            <person name="Lorenzi H."/>
            <person name="Galac M."/>
        </authorList>
    </citation>
    <scope>NUCLEOTIDE SEQUENCE [LARGE SCALE GENOMIC DNA]</scope>
    <source>
        <strain evidence="2 3">EAF2021</strain>
    </source>
</reference>
<comment type="caution">
    <text evidence="2">The sequence shown here is derived from an EMBL/GenBank/DDBJ whole genome shotgun (WGS) entry which is preliminary data.</text>
</comment>
<gene>
    <name evidence="2" type="ORF">M9Y10_012413</name>
</gene>
<evidence type="ECO:0000313" key="3">
    <source>
        <dbReference type="Proteomes" id="UP001470230"/>
    </source>
</evidence>
<sequence length="279" mass="32943">MIKDLQRQSGNVSDKMFLTKRMECSLLIFISFYIMVVSIVFVWFYNSKLDAANFDSYDMLDDALESNGFTSSDDDVYLKTILNFSVNSVRCPPQNYSIQIRPGIIFNKAFDRAFRIRRPRRDGIVKYFHCEVEKNNQPLNITAYFHEDPRFYSQNFTFVYDYSYYDPDSGSTLQKHMSDVHLTFYSFRFGNEIVDGFSHDVIIDYSEQAATRFNVYIHCANEFLPYDFPSLSHTLVMAFSFVLYLVGCVLLLFFLWHCWSYKFVLIKRAIIESGIHFER</sequence>
<keyword evidence="1" id="KW-1133">Transmembrane helix</keyword>
<keyword evidence="3" id="KW-1185">Reference proteome</keyword>
<dbReference type="Proteomes" id="UP001470230">
    <property type="component" value="Unassembled WGS sequence"/>
</dbReference>
<proteinExistence type="predicted"/>
<protein>
    <submittedName>
        <fullName evidence="2">Uncharacterized protein</fullName>
    </submittedName>
</protein>
<accession>A0ABR2ICF7</accession>
<keyword evidence="1" id="KW-0472">Membrane</keyword>
<feature type="transmembrane region" description="Helical" evidence="1">
    <location>
        <begin position="24"/>
        <end position="45"/>
    </location>
</feature>
<keyword evidence="1" id="KW-0812">Transmembrane</keyword>
<feature type="transmembrane region" description="Helical" evidence="1">
    <location>
        <begin position="235"/>
        <end position="259"/>
    </location>
</feature>
<name>A0ABR2ICF7_9EUKA</name>
<organism evidence="2 3">
    <name type="scientific">Tritrichomonas musculus</name>
    <dbReference type="NCBI Taxonomy" id="1915356"/>
    <lineage>
        <taxon>Eukaryota</taxon>
        <taxon>Metamonada</taxon>
        <taxon>Parabasalia</taxon>
        <taxon>Tritrichomonadida</taxon>
        <taxon>Tritrichomonadidae</taxon>
        <taxon>Tritrichomonas</taxon>
    </lineage>
</organism>